<feature type="region of interest" description="Disordered" evidence="1">
    <location>
        <begin position="51"/>
        <end position="188"/>
    </location>
</feature>
<sequence>MDLSVHAHKSNSPGWAVWTSLSITTGASHPLTSHSVPPKLFTEDIKGKVTQESIASTTKKPFNPEQKNIKTQTWPHPETNSRSSLNPSKTAGNGNTPAPVHRLVSPQHKTAPRLNSHTLNGSREEIPPALLVPRPPLSPKELLEEEEREEEKKAPALTTPEYTHPRRRKRRRRIDLARRVSNGRDVSS</sequence>
<name>A0AAJ0AU19_9PEZI</name>
<protein>
    <submittedName>
        <fullName evidence="2">Uncharacterized protein</fullName>
    </submittedName>
</protein>
<keyword evidence="3" id="KW-1185">Reference proteome</keyword>
<dbReference type="AlphaFoldDB" id="A0AAJ0AU19"/>
<gene>
    <name evidence="2" type="ORF">BDP55DRAFT_629385</name>
</gene>
<accession>A0AAJ0AU19</accession>
<reference evidence="2" key="1">
    <citation type="submission" date="2021-06" db="EMBL/GenBank/DDBJ databases">
        <title>Comparative genomics, transcriptomics and evolutionary studies reveal genomic signatures of adaptation to plant cell wall in hemibiotrophic fungi.</title>
        <authorList>
            <consortium name="DOE Joint Genome Institute"/>
            <person name="Baroncelli R."/>
            <person name="Diaz J.F."/>
            <person name="Benocci T."/>
            <person name="Peng M."/>
            <person name="Battaglia E."/>
            <person name="Haridas S."/>
            <person name="Andreopoulos W."/>
            <person name="Labutti K."/>
            <person name="Pangilinan J."/>
            <person name="Floch G.L."/>
            <person name="Makela M.R."/>
            <person name="Henrissat B."/>
            <person name="Grigoriev I.V."/>
            <person name="Crouch J.A."/>
            <person name="De Vries R.P."/>
            <person name="Sukno S.A."/>
            <person name="Thon M.R."/>
        </authorList>
    </citation>
    <scope>NUCLEOTIDE SEQUENCE</scope>
    <source>
        <strain evidence="2">CBS 193.32</strain>
    </source>
</reference>
<evidence type="ECO:0000313" key="2">
    <source>
        <dbReference type="EMBL" id="KAK1688835.1"/>
    </source>
</evidence>
<feature type="compositionally biased region" description="Polar residues" evidence="1">
    <location>
        <begin position="51"/>
        <end position="96"/>
    </location>
</feature>
<dbReference type="RefSeq" id="XP_060432530.1">
    <property type="nucleotide sequence ID" value="XM_060572014.1"/>
</dbReference>
<dbReference type="EMBL" id="JAHMHR010000010">
    <property type="protein sequence ID" value="KAK1688835.1"/>
    <property type="molecule type" value="Genomic_DNA"/>
</dbReference>
<evidence type="ECO:0000256" key="1">
    <source>
        <dbReference type="SAM" id="MobiDB-lite"/>
    </source>
</evidence>
<evidence type="ECO:0000313" key="3">
    <source>
        <dbReference type="Proteomes" id="UP001224890"/>
    </source>
</evidence>
<dbReference type="GeneID" id="85456540"/>
<organism evidence="2 3">
    <name type="scientific">Colletotrichum godetiae</name>
    <dbReference type="NCBI Taxonomy" id="1209918"/>
    <lineage>
        <taxon>Eukaryota</taxon>
        <taxon>Fungi</taxon>
        <taxon>Dikarya</taxon>
        <taxon>Ascomycota</taxon>
        <taxon>Pezizomycotina</taxon>
        <taxon>Sordariomycetes</taxon>
        <taxon>Hypocreomycetidae</taxon>
        <taxon>Glomerellales</taxon>
        <taxon>Glomerellaceae</taxon>
        <taxon>Colletotrichum</taxon>
        <taxon>Colletotrichum acutatum species complex</taxon>
    </lineage>
</organism>
<proteinExistence type="predicted"/>
<dbReference type="Proteomes" id="UP001224890">
    <property type="component" value="Unassembled WGS sequence"/>
</dbReference>
<comment type="caution">
    <text evidence="2">The sequence shown here is derived from an EMBL/GenBank/DDBJ whole genome shotgun (WGS) entry which is preliminary data.</text>
</comment>